<evidence type="ECO:0000313" key="9">
    <source>
        <dbReference type="Proteomes" id="UP000282323"/>
    </source>
</evidence>
<feature type="transmembrane region" description="Helical" evidence="7">
    <location>
        <begin position="311"/>
        <end position="330"/>
    </location>
</feature>
<dbReference type="Proteomes" id="UP000282323">
    <property type="component" value="Unassembled WGS sequence"/>
</dbReference>
<comment type="subcellular location">
    <subcellularLocation>
        <location evidence="1">Membrane</location>
        <topology evidence="1">Multi-pass membrane protein</topology>
    </subcellularLocation>
</comment>
<evidence type="ECO:0000256" key="7">
    <source>
        <dbReference type="SAM" id="Phobius"/>
    </source>
</evidence>
<dbReference type="PANTHER" id="PTHR30477">
    <property type="entry name" value="ABC-TRANSPORTER METAL-BINDING PROTEIN"/>
    <property type="match status" value="1"/>
</dbReference>
<reference evidence="8 9" key="1">
    <citation type="submission" date="2018-10" db="EMBL/GenBank/DDBJ databases">
        <title>Natrarchaeobius chitinivorans gen. nov., sp. nov., and Natrarchaeobius haloalkaliphilus sp. nov., alkaliphilic, chitin-utilizing haloarchaea from hypersaline alkaline lakes.</title>
        <authorList>
            <person name="Sorokin D.Y."/>
            <person name="Elcheninov A.G."/>
            <person name="Kostrikina N.A."/>
            <person name="Bale N.J."/>
            <person name="Sinninghe Damste J.S."/>
            <person name="Khijniak T.V."/>
            <person name="Kublanov I.V."/>
            <person name="Toshchakov S.V."/>
        </authorList>
    </citation>
    <scope>NUCLEOTIDE SEQUENCE [LARGE SCALE GENOMIC DNA]</scope>
    <source>
        <strain evidence="8 9">AArcht4T</strain>
    </source>
</reference>
<dbReference type="EMBL" id="REGA01000001">
    <property type="protein sequence ID" value="RQG97690.1"/>
    <property type="molecule type" value="Genomic_DNA"/>
</dbReference>
<protein>
    <submittedName>
        <fullName evidence="8">Metal ABC transporter permease</fullName>
    </submittedName>
</protein>
<dbReference type="GO" id="GO:0043190">
    <property type="term" value="C:ATP-binding cassette (ABC) transporter complex"/>
    <property type="evidence" value="ECO:0007669"/>
    <property type="project" value="InterPro"/>
</dbReference>
<feature type="region of interest" description="Disordered" evidence="6">
    <location>
        <begin position="1"/>
        <end position="20"/>
    </location>
</feature>
<dbReference type="InterPro" id="IPR037294">
    <property type="entry name" value="ABC_BtuC-like"/>
</dbReference>
<proteinExistence type="inferred from homology"/>
<feature type="transmembrane region" description="Helical" evidence="7">
    <location>
        <begin position="224"/>
        <end position="242"/>
    </location>
</feature>
<dbReference type="PANTHER" id="PTHR30477:SF0">
    <property type="entry name" value="METAL TRANSPORT SYSTEM MEMBRANE PROTEIN TM_0125-RELATED"/>
    <property type="match status" value="1"/>
</dbReference>
<dbReference type="AlphaFoldDB" id="A0A3N6MKF6"/>
<feature type="transmembrane region" description="Helical" evidence="7">
    <location>
        <begin position="286"/>
        <end position="304"/>
    </location>
</feature>
<dbReference type="OrthoDB" id="330338at2157"/>
<feature type="transmembrane region" description="Helical" evidence="7">
    <location>
        <begin position="150"/>
        <end position="169"/>
    </location>
</feature>
<keyword evidence="4 7" id="KW-1133">Transmembrane helix</keyword>
<evidence type="ECO:0000256" key="1">
    <source>
        <dbReference type="ARBA" id="ARBA00004141"/>
    </source>
</evidence>
<comment type="similarity">
    <text evidence="2">Belongs to the ABC-3 integral membrane protein family.</text>
</comment>
<feature type="transmembrane region" description="Helical" evidence="7">
    <location>
        <begin position="33"/>
        <end position="55"/>
    </location>
</feature>
<organism evidence="8 9">
    <name type="scientific">Natrarchaeobius chitinivorans</name>
    <dbReference type="NCBI Taxonomy" id="1679083"/>
    <lineage>
        <taxon>Archaea</taxon>
        <taxon>Methanobacteriati</taxon>
        <taxon>Methanobacteriota</taxon>
        <taxon>Stenosarchaea group</taxon>
        <taxon>Halobacteria</taxon>
        <taxon>Halobacteriales</taxon>
        <taxon>Natrialbaceae</taxon>
        <taxon>Natrarchaeobius</taxon>
    </lineage>
</organism>
<dbReference type="InterPro" id="IPR001626">
    <property type="entry name" value="ABC_TroCD"/>
</dbReference>
<keyword evidence="9" id="KW-1185">Reference proteome</keyword>
<dbReference type="SUPFAM" id="SSF81345">
    <property type="entry name" value="ABC transporter involved in vitamin B12 uptake, BtuC"/>
    <property type="match status" value="1"/>
</dbReference>
<evidence type="ECO:0000256" key="2">
    <source>
        <dbReference type="ARBA" id="ARBA00008034"/>
    </source>
</evidence>
<feature type="transmembrane region" description="Helical" evidence="7">
    <location>
        <begin position="336"/>
        <end position="357"/>
    </location>
</feature>
<gene>
    <name evidence="8" type="ORF">EA473_00255</name>
</gene>
<comment type="caution">
    <text evidence="8">The sequence shown here is derived from an EMBL/GenBank/DDBJ whole genome shotgun (WGS) entry which is preliminary data.</text>
</comment>
<evidence type="ECO:0000256" key="4">
    <source>
        <dbReference type="ARBA" id="ARBA00022989"/>
    </source>
</evidence>
<dbReference type="RefSeq" id="WP_124193669.1">
    <property type="nucleotide sequence ID" value="NZ_REGA01000001.1"/>
</dbReference>
<feature type="transmembrane region" description="Helical" evidence="7">
    <location>
        <begin position="126"/>
        <end position="144"/>
    </location>
</feature>
<evidence type="ECO:0000256" key="6">
    <source>
        <dbReference type="SAM" id="MobiDB-lite"/>
    </source>
</evidence>
<dbReference type="Gene3D" id="1.10.3470.10">
    <property type="entry name" value="ABC transporter involved in vitamin B12 uptake, BtuC"/>
    <property type="match status" value="1"/>
</dbReference>
<dbReference type="GO" id="GO:0055085">
    <property type="term" value="P:transmembrane transport"/>
    <property type="evidence" value="ECO:0007669"/>
    <property type="project" value="InterPro"/>
</dbReference>
<accession>A0A3N6MKF6</accession>
<sequence length="367" mass="38808">MSESDDHTLESPPVSDVSQYQPKPADLRRRLEVVGISLVGFLGAFVIAFVVLDWLRHYPSLGALPGTLFDQFLIAGMWADHVLGTNVFQHPFMWRSIATGVLIGIVAPLVGTYLVHRQMALIGETLAHTAFAGVAIGLLVMAVTGYEGSLLLIALVVSIVGALVVQWLADRTSTFGDVPIAIMLSGSFAIGTLLISWGRGYVSVPIDIEEFLFGSMSVVTADGARMMAVLSVAVVGIVAATYKQLLFITFDEQAARVAQLDVSAYNTLLVVMTAVVVVGAMQVLGVILVAGMLVIPVAAASQVARSFRETLYLSILIGQASIVGGFAFAISQSLPSGGSIIVVAISFYLLAVAFSLFTGRSTAISMH</sequence>
<evidence type="ECO:0000313" key="8">
    <source>
        <dbReference type="EMBL" id="RQG97690.1"/>
    </source>
</evidence>
<feature type="transmembrane region" description="Helical" evidence="7">
    <location>
        <begin position="181"/>
        <end position="204"/>
    </location>
</feature>
<feature type="transmembrane region" description="Helical" evidence="7">
    <location>
        <begin position="92"/>
        <end position="114"/>
    </location>
</feature>
<dbReference type="Pfam" id="PF00950">
    <property type="entry name" value="ABC-3"/>
    <property type="match status" value="1"/>
</dbReference>
<keyword evidence="3 7" id="KW-0812">Transmembrane</keyword>
<name>A0A3N6MKF6_NATCH</name>
<evidence type="ECO:0000256" key="5">
    <source>
        <dbReference type="ARBA" id="ARBA00023136"/>
    </source>
</evidence>
<evidence type="ECO:0000256" key="3">
    <source>
        <dbReference type="ARBA" id="ARBA00022692"/>
    </source>
</evidence>
<keyword evidence="5 7" id="KW-0472">Membrane</keyword>
<feature type="transmembrane region" description="Helical" evidence="7">
    <location>
        <begin position="262"/>
        <end position="280"/>
    </location>
</feature>